<dbReference type="InterPro" id="IPR005331">
    <property type="entry name" value="Sulfotransferase"/>
</dbReference>
<dbReference type="SUPFAM" id="SSF52540">
    <property type="entry name" value="P-loop containing nucleoside triphosphate hydrolases"/>
    <property type="match status" value="1"/>
</dbReference>
<dbReference type="PANTHER" id="PTHR12137">
    <property type="entry name" value="CARBOHYDRATE SULFOTRANSFERASE"/>
    <property type="match status" value="1"/>
</dbReference>
<evidence type="ECO:0000256" key="6">
    <source>
        <dbReference type="ARBA" id="ARBA00023136"/>
    </source>
</evidence>
<dbReference type="GO" id="GO:0016020">
    <property type="term" value="C:membrane"/>
    <property type="evidence" value="ECO:0007669"/>
    <property type="project" value="InterPro"/>
</dbReference>
<keyword evidence="6" id="KW-0472">Membrane</keyword>
<dbReference type="AlphaFoldDB" id="A0A5L4NN15"/>
<dbReference type="PANTHER" id="PTHR12137:SF54">
    <property type="entry name" value="CARBOHYDRATE SULFOTRANSFERASE"/>
    <property type="match status" value="1"/>
</dbReference>
<evidence type="ECO:0000256" key="4">
    <source>
        <dbReference type="ARBA" id="ARBA00022989"/>
    </source>
</evidence>
<dbReference type="GO" id="GO:0016051">
    <property type="term" value="P:carbohydrate biosynthetic process"/>
    <property type="evidence" value="ECO:0007669"/>
    <property type="project" value="InterPro"/>
</dbReference>
<evidence type="ECO:0000256" key="2">
    <source>
        <dbReference type="ARBA" id="ARBA00022679"/>
    </source>
</evidence>
<dbReference type="EMBL" id="AABOWU010000002">
    <property type="protein sequence ID" value="EAI3913642.1"/>
    <property type="molecule type" value="Genomic_DNA"/>
</dbReference>
<protein>
    <submittedName>
        <fullName evidence="8">Sulfotransferase family protein</fullName>
    </submittedName>
</protein>
<reference evidence="8 9" key="1">
    <citation type="submission" date="2018-05" db="EMBL/GenBank/DDBJ databases">
        <authorList>
            <consortium name="PulseNet: The National Subtyping Network for Foodborne Disease Surveillance"/>
            <person name="Tarr C.L."/>
            <person name="Trees E."/>
            <person name="Katz L.S."/>
            <person name="Carleton-Romer H.A."/>
            <person name="Stroika S."/>
            <person name="Kucerova Z."/>
            <person name="Roache K.F."/>
            <person name="Sabol A.L."/>
            <person name="Besser J."/>
            <person name="Gerner-Smidt P."/>
        </authorList>
    </citation>
    <scope>NUCLEOTIDE SEQUENCE [LARGE SCALE GENOMIC DNA]</scope>
    <source>
        <strain evidence="8 9">D6489</strain>
    </source>
</reference>
<evidence type="ECO:0000256" key="3">
    <source>
        <dbReference type="ARBA" id="ARBA00022692"/>
    </source>
</evidence>
<comment type="caution">
    <text evidence="8">The sequence shown here is derived from an EMBL/GenBank/DDBJ whole genome shotgun (WGS) entry which is preliminary data.</text>
</comment>
<keyword evidence="4" id="KW-1133">Transmembrane helix</keyword>
<evidence type="ECO:0000313" key="9">
    <source>
        <dbReference type="Proteomes" id="UP000559808"/>
    </source>
</evidence>
<dbReference type="InterPro" id="IPR027417">
    <property type="entry name" value="P-loop_NTPase"/>
</dbReference>
<keyword evidence="5" id="KW-0333">Golgi apparatus</keyword>
<evidence type="ECO:0000256" key="1">
    <source>
        <dbReference type="ARBA" id="ARBA00004323"/>
    </source>
</evidence>
<keyword evidence="2 8" id="KW-0808">Transferase</keyword>
<sequence>MDNNLIKDFQRKQKCIFIHIPKTAGTSIEKAIFQTDKWLSGHIKAQDYIQSDPKEFKNIFSFGFVRNPHDRLVSAFFYLKKGGGNIEDLQWSQEHMRKYSSFEQFVLDLENIKIRNKIFNWIHFIPQYCFLCDNQKNILVDFIGKVENIHNDFQFVLSKLNIKRTLTISNPSSHRHYLSYYNKTTYKIVYKLYQYDYKLFNYNSEEEKIKEDFSFFFKVQLFLKKICHNLKFYFRHPKKIFQDRT</sequence>
<keyword evidence="7" id="KW-0325">Glycoprotein</keyword>
<keyword evidence="3" id="KW-0812">Transmembrane</keyword>
<name>A0A5L4NN15_CAMLA</name>
<dbReference type="InterPro" id="IPR018011">
    <property type="entry name" value="Carb_sulfotrans_8-10"/>
</dbReference>
<comment type="subcellular location">
    <subcellularLocation>
        <location evidence="1">Golgi apparatus membrane</location>
        <topology evidence="1">Single-pass type II membrane protein</topology>
    </subcellularLocation>
</comment>
<dbReference type="Pfam" id="PF03567">
    <property type="entry name" value="Sulfotransfer_2"/>
    <property type="match status" value="1"/>
</dbReference>
<dbReference type="GO" id="GO:0008146">
    <property type="term" value="F:sulfotransferase activity"/>
    <property type="evidence" value="ECO:0007669"/>
    <property type="project" value="InterPro"/>
</dbReference>
<proteinExistence type="predicted"/>
<organism evidence="8 9">
    <name type="scientific">Campylobacter lari</name>
    <dbReference type="NCBI Taxonomy" id="201"/>
    <lineage>
        <taxon>Bacteria</taxon>
        <taxon>Pseudomonadati</taxon>
        <taxon>Campylobacterota</taxon>
        <taxon>Epsilonproteobacteria</taxon>
        <taxon>Campylobacterales</taxon>
        <taxon>Campylobacteraceae</taxon>
        <taxon>Campylobacter</taxon>
    </lineage>
</organism>
<dbReference type="Gene3D" id="3.40.50.300">
    <property type="entry name" value="P-loop containing nucleotide triphosphate hydrolases"/>
    <property type="match status" value="1"/>
</dbReference>
<evidence type="ECO:0000256" key="5">
    <source>
        <dbReference type="ARBA" id="ARBA00023034"/>
    </source>
</evidence>
<evidence type="ECO:0000313" key="8">
    <source>
        <dbReference type="EMBL" id="EAI3913642.1"/>
    </source>
</evidence>
<gene>
    <name evidence="8" type="ORF">YZ34_01255</name>
</gene>
<evidence type="ECO:0000256" key="7">
    <source>
        <dbReference type="ARBA" id="ARBA00023180"/>
    </source>
</evidence>
<accession>A0A5L4NN15</accession>
<dbReference type="Proteomes" id="UP000559808">
    <property type="component" value="Unassembled WGS sequence"/>
</dbReference>